<evidence type="ECO:0000256" key="7">
    <source>
        <dbReference type="ARBA" id="ARBA00066361"/>
    </source>
</evidence>
<dbReference type="Gene3D" id="1.10.540.10">
    <property type="entry name" value="Acyl-CoA dehydrogenase/oxidase, N-terminal domain"/>
    <property type="match status" value="1"/>
</dbReference>
<dbReference type="Gene3D" id="1.20.140.10">
    <property type="entry name" value="Butyryl-CoA Dehydrogenase, subunit A, domain 3"/>
    <property type="match status" value="1"/>
</dbReference>
<comment type="similarity">
    <text evidence="2 9">Belongs to the acyl-CoA dehydrogenase family.</text>
</comment>
<evidence type="ECO:0000256" key="8">
    <source>
        <dbReference type="ARBA" id="ARBA00067292"/>
    </source>
</evidence>
<feature type="domain" description="Acyl-CoA dehydrogenase/oxidase C-terminal" evidence="10">
    <location>
        <begin position="231"/>
        <end position="377"/>
    </location>
</feature>
<evidence type="ECO:0000259" key="11">
    <source>
        <dbReference type="Pfam" id="PF02770"/>
    </source>
</evidence>
<dbReference type="InterPro" id="IPR037069">
    <property type="entry name" value="AcylCoA_DH/ox_N_sf"/>
</dbReference>
<dbReference type="PANTHER" id="PTHR48083">
    <property type="entry name" value="MEDIUM-CHAIN SPECIFIC ACYL-COA DEHYDROGENASE, MITOCHONDRIAL-RELATED"/>
    <property type="match status" value="1"/>
</dbReference>
<dbReference type="FunFam" id="1.20.140.10:FF:000001">
    <property type="entry name" value="Acyl-CoA dehydrogenase"/>
    <property type="match status" value="1"/>
</dbReference>
<reference evidence="13" key="1">
    <citation type="journal article" date="2020" name="mSystems">
        <title>Genome- and Community-Level Interaction Insights into Carbon Utilization and Element Cycling Functions of Hydrothermarchaeota in Hydrothermal Sediment.</title>
        <authorList>
            <person name="Zhou Z."/>
            <person name="Liu Y."/>
            <person name="Xu W."/>
            <person name="Pan J."/>
            <person name="Luo Z.H."/>
            <person name="Li M."/>
        </authorList>
    </citation>
    <scope>NUCLEOTIDE SEQUENCE [LARGE SCALE GENOMIC DNA]</scope>
    <source>
        <strain evidence="13">SpSt-769</strain>
    </source>
</reference>
<dbReference type="EC" id="1.3.8.11" evidence="7"/>
<dbReference type="InterPro" id="IPR009075">
    <property type="entry name" value="AcylCo_DH/oxidase_C"/>
</dbReference>
<evidence type="ECO:0000256" key="6">
    <source>
        <dbReference type="ARBA" id="ARBA00023002"/>
    </source>
</evidence>
<dbReference type="Pfam" id="PF02771">
    <property type="entry name" value="Acyl-CoA_dh_N"/>
    <property type="match status" value="1"/>
</dbReference>
<dbReference type="AlphaFoldDB" id="A0A7C4AS86"/>
<evidence type="ECO:0000259" key="12">
    <source>
        <dbReference type="Pfam" id="PF02771"/>
    </source>
</evidence>
<dbReference type="PROSITE" id="PS00073">
    <property type="entry name" value="ACYL_COA_DH_2"/>
    <property type="match status" value="1"/>
</dbReference>
<comment type="cofactor">
    <cofactor evidence="1 9">
        <name>FAD</name>
        <dbReference type="ChEBI" id="CHEBI:57692"/>
    </cofactor>
</comment>
<dbReference type="InterPro" id="IPR009100">
    <property type="entry name" value="AcylCoA_DH/oxidase_NM_dom_sf"/>
</dbReference>
<keyword evidence="4 9" id="KW-0285">Flavoprotein</keyword>
<feature type="domain" description="Acyl-CoA dehydrogenase/oxidase N-terminal" evidence="12">
    <location>
        <begin position="9"/>
        <end position="121"/>
    </location>
</feature>
<comment type="subunit">
    <text evidence="3">Homotetramer.</text>
</comment>
<evidence type="ECO:0000256" key="3">
    <source>
        <dbReference type="ARBA" id="ARBA00011881"/>
    </source>
</evidence>
<dbReference type="InterPro" id="IPR006089">
    <property type="entry name" value="Acyl-CoA_DH_CS"/>
</dbReference>
<dbReference type="InterPro" id="IPR046373">
    <property type="entry name" value="Acyl-CoA_Oxase/DH_mid-dom_sf"/>
</dbReference>
<dbReference type="Pfam" id="PF02770">
    <property type="entry name" value="Acyl-CoA_dh_M"/>
    <property type="match status" value="1"/>
</dbReference>
<evidence type="ECO:0000256" key="1">
    <source>
        <dbReference type="ARBA" id="ARBA00001974"/>
    </source>
</evidence>
<dbReference type="GO" id="GO:0033539">
    <property type="term" value="P:fatty acid beta-oxidation using acyl-CoA dehydrogenase"/>
    <property type="evidence" value="ECO:0007669"/>
    <property type="project" value="TreeGrafter"/>
</dbReference>
<dbReference type="FunFam" id="2.40.110.10:FF:000009">
    <property type="entry name" value="Acyl-CoA dehydrogenase"/>
    <property type="match status" value="1"/>
</dbReference>
<dbReference type="InterPro" id="IPR050741">
    <property type="entry name" value="Acyl-CoA_dehydrogenase"/>
</dbReference>
<dbReference type="InterPro" id="IPR036250">
    <property type="entry name" value="AcylCo_DH-like_C"/>
</dbReference>
<dbReference type="Pfam" id="PF00441">
    <property type="entry name" value="Acyl-CoA_dh_1"/>
    <property type="match status" value="1"/>
</dbReference>
<dbReference type="GO" id="GO:0050660">
    <property type="term" value="F:flavin adenine dinucleotide binding"/>
    <property type="evidence" value="ECO:0007669"/>
    <property type="project" value="InterPro"/>
</dbReference>
<name>A0A7C4AS86_9BACT</name>
<evidence type="ECO:0000259" key="10">
    <source>
        <dbReference type="Pfam" id="PF00441"/>
    </source>
</evidence>
<keyword evidence="5 9" id="KW-0274">FAD</keyword>
<protein>
    <recommendedName>
        <fullName evidence="8">Cyclohexane-1-carbonyl-CoA dehydrogenase</fullName>
        <ecNumber evidence="7">1.3.8.11</ecNumber>
    </recommendedName>
</protein>
<sequence>MHSSNDYFSESHRILRETTARFVEKEIKPYVEEWEEAGEFPRELYSKAAEVGILGVGYPEEWTGIETDVFHEVVVSEELTRSGSGGISAGLMSHSIALPPILALGNQEQKERFIPPVLRGEKIAALGITEPGGGSDVANIRTRAVREGDEYVINGSKTMITSGCRADFVTMAVRTGGPGHRGVSLIVVETDRPGFTVSKKLRKMGWWASDTAELALDDVRVPAANLLGEEGAGFYGIMHNFQKERLYLALMANTTAELALEYSINYAGQREAFGRPIIGFQVTRHKLVDMAVLIEVSKEFTYRIAARIQRGENVIKEIAMAKIFSAEICQRVCDAAVQIHGGYGYMREYPVERLYRDSRILSIGGGTSEIMKEIISKLMFS</sequence>
<gene>
    <name evidence="13" type="ORF">ENV54_07470</name>
</gene>
<evidence type="ECO:0000313" key="13">
    <source>
        <dbReference type="EMBL" id="HGH61119.1"/>
    </source>
</evidence>
<dbReference type="GO" id="GO:0003995">
    <property type="term" value="F:acyl-CoA dehydrogenase activity"/>
    <property type="evidence" value="ECO:0007669"/>
    <property type="project" value="InterPro"/>
</dbReference>
<dbReference type="InterPro" id="IPR006091">
    <property type="entry name" value="Acyl-CoA_Oxase/DH_mid-dom"/>
</dbReference>
<evidence type="ECO:0000256" key="9">
    <source>
        <dbReference type="RuleBase" id="RU362125"/>
    </source>
</evidence>
<dbReference type="SUPFAM" id="SSF47203">
    <property type="entry name" value="Acyl-CoA dehydrogenase C-terminal domain-like"/>
    <property type="match status" value="1"/>
</dbReference>
<evidence type="ECO:0000256" key="4">
    <source>
        <dbReference type="ARBA" id="ARBA00022630"/>
    </source>
</evidence>
<dbReference type="GO" id="GO:0005737">
    <property type="term" value="C:cytoplasm"/>
    <property type="evidence" value="ECO:0007669"/>
    <property type="project" value="TreeGrafter"/>
</dbReference>
<dbReference type="PANTHER" id="PTHR48083:SF28">
    <property type="entry name" value="ACYL-COA DEHYDROGENASE FAMILY PROTEIN (AFU_ORTHOLOGUE AFUA_6G10880)-RELATED"/>
    <property type="match status" value="1"/>
</dbReference>
<evidence type="ECO:0000256" key="2">
    <source>
        <dbReference type="ARBA" id="ARBA00009347"/>
    </source>
</evidence>
<feature type="domain" description="Acyl-CoA oxidase/dehydrogenase middle" evidence="11">
    <location>
        <begin position="125"/>
        <end position="219"/>
    </location>
</feature>
<dbReference type="SUPFAM" id="SSF56645">
    <property type="entry name" value="Acyl-CoA dehydrogenase NM domain-like"/>
    <property type="match status" value="1"/>
</dbReference>
<dbReference type="InterPro" id="IPR013786">
    <property type="entry name" value="AcylCoA_DH/ox_N"/>
</dbReference>
<accession>A0A7C4AS86</accession>
<evidence type="ECO:0000256" key="5">
    <source>
        <dbReference type="ARBA" id="ARBA00022827"/>
    </source>
</evidence>
<dbReference type="Gene3D" id="2.40.110.10">
    <property type="entry name" value="Butyryl-CoA Dehydrogenase, subunit A, domain 2"/>
    <property type="match status" value="1"/>
</dbReference>
<keyword evidence="6 9" id="KW-0560">Oxidoreductase</keyword>
<organism evidence="13">
    <name type="scientific">Desulfomonile tiedjei</name>
    <dbReference type="NCBI Taxonomy" id="2358"/>
    <lineage>
        <taxon>Bacteria</taxon>
        <taxon>Pseudomonadati</taxon>
        <taxon>Thermodesulfobacteriota</taxon>
        <taxon>Desulfomonilia</taxon>
        <taxon>Desulfomonilales</taxon>
        <taxon>Desulfomonilaceae</taxon>
        <taxon>Desulfomonile</taxon>
    </lineage>
</organism>
<proteinExistence type="inferred from homology"/>
<dbReference type="EMBL" id="DTGT01000237">
    <property type="protein sequence ID" value="HGH61119.1"/>
    <property type="molecule type" value="Genomic_DNA"/>
</dbReference>
<comment type="caution">
    <text evidence="13">The sequence shown here is derived from an EMBL/GenBank/DDBJ whole genome shotgun (WGS) entry which is preliminary data.</text>
</comment>